<reference evidence="4 5" key="1">
    <citation type="journal article" date="2015" name="Sci. Rep.">
        <title>The genome of Leishmania panamensis: insights into genomics of the L. (Viannia) subgenus.</title>
        <authorList>
            <person name="Llanes A."/>
            <person name="Restrepo C.M."/>
            <person name="Vecchio G.D."/>
            <person name="Anguizola F.J."/>
            <person name="Lleonart R."/>
        </authorList>
    </citation>
    <scope>NUCLEOTIDE SEQUENCE [LARGE SCALE GENOMIC DNA]</scope>
    <source>
        <strain evidence="4 5">MHOM/PA/94/PSC-1</strain>
    </source>
</reference>
<dbReference type="Gene3D" id="3.80.10.10">
    <property type="entry name" value="Ribonuclease Inhibitor"/>
    <property type="match status" value="2"/>
</dbReference>
<gene>
    <name evidence="4" type="ORF">LPMP_320790</name>
</gene>
<proteinExistence type="predicted"/>
<name>A0A088RYD9_LEIPA</name>
<keyword evidence="2" id="KW-0677">Repeat</keyword>
<dbReference type="GeneID" id="22577820"/>
<dbReference type="Proteomes" id="UP000063063">
    <property type="component" value="Chromosome 32"/>
</dbReference>
<dbReference type="InterPro" id="IPR032675">
    <property type="entry name" value="LRR_dom_sf"/>
</dbReference>
<dbReference type="AlphaFoldDB" id="A0A088RYD9"/>
<feature type="region of interest" description="Disordered" evidence="3">
    <location>
        <begin position="557"/>
        <end position="576"/>
    </location>
</feature>
<dbReference type="PANTHER" id="PTHR45973">
    <property type="entry name" value="PROTEIN PHOSPHATASE 1 REGULATORY SUBUNIT SDS22-RELATED"/>
    <property type="match status" value="1"/>
</dbReference>
<evidence type="ECO:0000256" key="1">
    <source>
        <dbReference type="ARBA" id="ARBA00022614"/>
    </source>
</evidence>
<dbReference type="OrthoDB" id="1904536at2759"/>
<sequence length="594" mass="65312">MADMTNSVIVASCKANGGYAAPHLNDQLFLHCRGFTAIQNLEPYTDLKVLWLEQNALSELSGLTSQKDSLVSLFVQNNFIRSLSSLTTTLHGLRVLNVSHNYLTSLRGIAAGCPSLETLQASHNQLTSLEVCEELWQLAGSLTSVDLSFNRIEASREPAGSATANPVTTVATTTVRELEDTAAADDVRIVDAADTGAVLSAAMPPTVVALPKPDPLAIAQFFQHLPLVSVIYLQGNGLSHRLRHYRRNMILHLPALTYLDERPVFPEERRVVEAWGRCGDAGEASERAAIREEKRAHLTQCVTLLTEQREEQRVVRDRLTQELDLRCAQELEELKQRRRRDRDNRVAIDAEEGVARDAVEKAEQEARWDTEELFQEAHKLLSVTETAHRRAHEQRVAVAAAVQAAAQEAVAERKAEDGAGSGDADSDTAGVSTTAALKVLENAASHSSGGLSFTCCNSDATDTIATSPEAPLPPQFSALAELLRLDDDVLKEMEMEIENVLHDISSSALLAKPISAPQDAGSAELSDSPAIFSSRQVTDRTTLRMEKNVRAAVGRVSNQLRAQQQRRSSGMQQEEAWERFEEWKARRTSQQWKS</sequence>
<protein>
    <submittedName>
        <fullName evidence="4">Uncharacterized protein</fullName>
    </submittedName>
</protein>
<dbReference type="VEuPathDB" id="TriTrypDB:LPAL13_320012900"/>
<dbReference type="InterPro" id="IPR050576">
    <property type="entry name" value="Cilia_flagella_integrity"/>
</dbReference>
<dbReference type="VEuPathDB" id="TriTrypDB:LPMP_320790"/>
<dbReference type="eggNOG" id="ENOG502QQFE">
    <property type="taxonomic scope" value="Eukaryota"/>
</dbReference>
<dbReference type="RefSeq" id="XP_010701766.1">
    <property type="nucleotide sequence ID" value="XM_010703464.1"/>
</dbReference>
<keyword evidence="5" id="KW-1185">Reference proteome</keyword>
<dbReference type="EMBL" id="CP009401">
    <property type="protein sequence ID" value="AIO00966.1"/>
    <property type="molecule type" value="Genomic_DNA"/>
</dbReference>
<dbReference type="SMART" id="SM00365">
    <property type="entry name" value="LRR_SD22"/>
    <property type="match status" value="3"/>
</dbReference>
<organism evidence="4 5">
    <name type="scientific">Leishmania panamensis</name>
    <dbReference type="NCBI Taxonomy" id="5679"/>
    <lineage>
        <taxon>Eukaryota</taxon>
        <taxon>Discoba</taxon>
        <taxon>Euglenozoa</taxon>
        <taxon>Kinetoplastea</taxon>
        <taxon>Metakinetoplastina</taxon>
        <taxon>Trypanosomatida</taxon>
        <taxon>Trypanosomatidae</taxon>
        <taxon>Leishmaniinae</taxon>
        <taxon>Leishmania</taxon>
        <taxon>Leishmania guyanensis species complex</taxon>
    </lineage>
</organism>
<dbReference type="PROSITE" id="PS51450">
    <property type="entry name" value="LRR"/>
    <property type="match status" value="2"/>
</dbReference>
<evidence type="ECO:0000313" key="4">
    <source>
        <dbReference type="EMBL" id="AIO00966.1"/>
    </source>
</evidence>
<accession>A0A088RYD9</accession>
<dbReference type="SMART" id="SM00364">
    <property type="entry name" value="LRR_BAC"/>
    <property type="match status" value="3"/>
</dbReference>
<evidence type="ECO:0000256" key="3">
    <source>
        <dbReference type="SAM" id="MobiDB-lite"/>
    </source>
</evidence>
<dbReference type="InterPro" id="IPR001611">
    <property type="entry name" value="Leu-rich_rpt"/>
</dbReference>
<keyword evidence="1" id="KW-0433">Leucine-rich repeat</keyword>
<evidence type="ECO:0000313" key="5">
    <source>
        <dbReference type="Proteomes" id="UP000063063"/>
    </source>
</evidence>
<dbReference type="KEGG" id="lpan:LPMP_320790"/>
<dbReference type="SUPFAM" id="SSF52075">
    <property type="entry name" value="Outer arm dynein light chain 1"/>
    <property type="match status" value="1"/>
</dbReference>
<dbReference type="Pfam" id="PF13855">
    <property type="entry name" value="LRR_8"/>
    <property type="match status" value="1"/>
</dbReference>
<dbReference type="PANTHER" id="PTHR45973:SF26">
    <property type="entry name" value="LEUCINE-RICH REPEAT-CONTAINING PROTEIN ODA7"/>
    <property type="match status" value="1"/>
</dbReference>
<feature type="compositionally biased region" description="Polar residues" evidence="3">
    <location>
        <begin position="557"/>
        <end position="572"/>
    </location>
</feature>
<evidence type="ECO:0000256" key="2">
    <source>
        <dbReference type="ARBA" id="ARBA00022737"/>
    </source>
</evidence>